<dbReference type="EMBL" id="JAVDQG010000005">
    <property type="protein sequence ID" value="MDR6226506.1"/>
    <property type="molecule type" value="Genomic_DNA"/>
</dbReference>
<keyword evidence="1" id="KW-1133">Transmembrane helix</keyword>
<evidence type="ECO:0008006" key="4">
    <source>
        <dbReference type="Google" id="ProtNLM"/>
    </source>
</evidence>
<evidence type="ECO:0000313" key="2">
    <source>
        <dbReference type="EMBL" id="MDR6226506.1"/>
    </source>
</evidence>
<gene>
    <name evidence="2" type="ORF">JOE21_002513</name>
</gene>
<keyword evidence="1" id="KW-0472">Membrane</keyword>
<name>A0ABU1IP59_9BACL</name>
<sequence>MPTTWEMLKKHGLKMWGTNLLGHLLTYAVLSVIYFILYFVFVIFFIALFAFVEGGGADPFQDGFVAMMGFILVVSLVFGLISALVYSLVVSGSFSMVSEVVWRDRFQFATYFQHGFRLLWKTIQQMLLLCLLSIPICLPFFFSLFGLVWSLDHGDGSSVILLALLTFLSLIPILLFTLATLHAPVILVAEERGPWQSLKDSLHLFTNRFGTVFRSGLSLLGFFFFYPVAMIPSLLMMAAGEANEALALLSILFYLLSIAVIFLALPFVQIACQVSIVRRYKEHLRRDLAGVDAGPGPWGESNSYGFMDPASAESWEAGNVHPEGFNQPNRTT</sequence>
<dbReference type="RefSeq" id="WP_309866475.1">
    <property type="nucleotide sequence ID" value="NZ_JAVDQG010000005.1"/>
</dbReference>
<organism evidence="2 3">
    <name type="scientific">Desmospora profundinema</name>
    <dbReference type="NCBI Taxonomy" id="1571184"/>
    <lineage>
        <taxon>Bacteria</taxon>
        <taxon>Bacillati</taxon>
        <taxon>Bacillota</taxon>
        <taxon>Bacilli</taxon>
        <taxon>Bacillales</taxon>
        <taxon>Thermoactinomycetaceae</taxon>
        <taxon>Desmospora</taxon>
    </lineage>
</organism>
<feature type="transmembrane region" description="Helical" evidence="1">
    <location>
        <begin position="251"/>
        <end position="276"/>
    </location>
</feature>
<protein>
    <recommendedName>
        <fullName evidence="4">Glycerophosphoryl diester phosphodiesterase membrane domain-containing protein</fullName>
    </recommendedName>
</protein>
<dbReference type="Proteomes" id="UP001185012">
    <property type="component" value="Unassembled WGS sequence"/>
</dbReference>
<reference evidence="2 3" key="1">
    <citation type="submission" date="2023-07" db="EMBL/GenBank/DDBJ databases">
        <title>Genomic Encyclopedia of Type Strains, Phase IV (KMG-IV): sequencing the most valuable type-strain genomes for metagenomic binning, comparative biology and taxonomic classification.</title>
        <authorList>
            <person name="Goeker M."/>
        </authorList>
    </citation>
    <scope>NUCLEOTIDE SEQUENCE [LARGE SCALE GENOMIC DNA]</scope>
    <source>
        <strain evidence="2 3">DSM 45903</strain>
    </source>
</reference>
<accession>A0ABU1IP59</accession>
<feature type="transmembrane region" description="Helical" evidence="1">
    <location>
        <begin position="126"/>
        <end position="148"/>
    </location>
</feature>
<feature type="transmembrane region" description="Helical" evidence="1">
    <location>
        <begin position="20"/>
        <end position="52"/>
    </location>
</feature>
<evidence type="ECO:0000313" key="3">
    <source>
        <dbReference type="Proteomes" id="UP001185012"/>
    </source>
</evidence>
<keyword evidence="3" id="KW-1185">Reference proteome</keyword>
<keyword evidence="1" id="KW-0812">Transmembrane</keyword>
<feature type="transmembrane region" description="Helical" evidence="1">
    <location>
        <begin position="160"/>
        <end position="189"/>
    </location>
</feature>
<comment type="caution">
    <text evidence="2">The sequence shown here is derived from an EMBL/GenBank/DDBJ whole genome shotgun (WGS) entry which is preliminary data.</text>
</comment>
<feature type="transmembrane region" description="Helical" evidence="1">
    <location>
        <begin position="217"/>
        <end position="239"/>
    </location>
</feature>
<feature type="transmembrane region" description="Helical" evidence="1">
    <location>
        <begin position="64"/>
        <end position="89"/>
    </location>
</feature>
<evidence type="ECO:0000256" key="1">
    <source>
        <dbReference type="SAM" id="Phobius"/>
    </source>
</evidence>
<proteinExistence type="predicted"/>